<proteinExistence type="predicted"/>
<reference evidence="1 4" key="2">
    <citation type="submission" date="2018-11" db="EMBL/GenBank/DDBJ databases">
        <title>Proposal to divide the Flavobacteriaceae and reorganize its genera based on Amino Acid Identity values calculated from whole genome sequences.</title>
        <authorList>
            <person name="Nicholson A.C."/>
            <person name="Gulvik C.A."/>
            <person name="Whitney A.M."/>
            <person name="Humrighouse B.W."/>
            <person name="Bell M."/>
            <person name="Holmes B."/>
            <person name="Steigerwalt A.G."/>
            <person name="Villarma A."/>
            <person name="Sheth M."/>
            <person name="Batra D."/>
            <person name="Pryor J."/>
            <person name="Bernardet J.-F."/>
            <person name="Hugo C."/>
            <person name="Kampfer P."/>
            <person name="Newman J."/>
            <person name="McQuiston J.R."/>
        </authorList>
    </citation>
    <scope>NUCLEOTIDE SEQUENCE [LARGE SCALE GENOMIC DNA]</scope>
    <source>
        <strain evidence="1 4">KC_1864</strain>
    </source>
</reference>
<dbReference type="EMBL" id="CP033924">
    <property type="protein sequence ID" value="AZA84106.1"/>
    <property type="molecule type" value="Genomic_DNA"/>
</dbReference>
<gene>
    <name evidence="2" type="ORF">C1637_16590</name>
    <name evidence="1" type="ORF">EG342_20430</name>
</gene>
<evidence type="ECO:0000313" key="3">
    <source>
        <dbReference type="Proteomes" id="UP000236262"/>
    </source>
</evidence>
<dbReference type="KEGG" id="clac:EG342_20430"/>
<protein>
    <recommendedName>
        <fullName evidence="5">Transposase DDE domain-containing protein</fullName>
    </recommendedName>
</protein>
<keyword evidence="4" id="KW-1185">Reference proteome</keyword>
<reference evidence="2 3" key="1">
    <citation type="submission" date="2018-01" db="EMBL/GenBank/DDBJ databases">
        <title>Draft genome sequences of Chryseobacterium lactis NCTC11390, Chryseobacterium oncorhynchi 701B-08, and Chryseobacterium viscerum 687B-08.</title>
        <authorList>
            <person name="Jeong J.-J."/>
            <person name="Lee Y.J."/>
            <person name="Park B."/>
            <person name="Choi I.-G."/>
            <person name="Kim K.D."/>
        </authorList>
    </citation>
    <scope>NUCLEOTIDE SEQUENCE [LARGE SCALE GENOMIC DNA]</scope>
    <source>
        <strain evidence="2 3">NCTC11390</strain>
    </source>
</reference>
<organism evidence="2 3">
    <name type="scientific">Chryseobacterium lactis</name>
    <dbReference type="NCBI Taxonomy" id="1241981"/>
    <lineage>
        <taxon>Bacteria</taxon>
        <taxon>Pseudomonadati</taxon>
        <taxon>Bacteroidota</taxon>
        <taxon>Flavobacteriia</taxon>
        <taxon>Flavobacteriales</taxon>
        <taxon>Weeksellaceae</taxon>
        <taxon>Chryseobacterium group</taxon>
        <taxon>Chryseobacterium</taxon>
    </lineage>
</organism>
<evidence type="ECO:0000313" key="4">
    <source>
        <dbReference type="Proteomes" id="UP000279972"/>
    </source>
</evidence>
<evidence type="ECO:0000313" key="2">
    <source>
        <dbReference type="EMBL" id="PNW12661.1"/>
    </source>
</evidence>
<dbReference type="Proteomes" id="UP000236262">
    <property type="component" value="Unassembled WGS sequence"/>
</dbReference>
<dbReference type="EMBL" id="PPEH01000006">
    <property type="protein sequence ID" value="PNW12661.1"/>
    <property type="molecule type" value="Genomic_DNA"/>
</dbReference>
<dbReference type="AlphaFoldDB" id="A0A3G6RHG8"/>
<sequence>MKLIATFHAASKYSRIRSTEHKILMSAANMCSNFSQLGLNLGKLKINHSVAVLYDLIQPTIFTTCKKKIVRTVHRKLRDNDFMFDKILHKLG</sequence>
<evidence type="ECO:0000313" key="1">
    <source>
        <dbReference type="EMBL" id="AZA84106.1"/>
    </source>
</evidence>
<name>A0A3G6RHG8_CHRLC</name>
<accession>A0A3G6RHG8</accession>
<dbReference type="Proteomes" id="UP000279972">
    <property type="component" value="Chromosome"/>
</dbReference>
<evidence type="ECO:0008006" key="5">
    <source>
        <dbReference type="Google" id="ProtNLM"/>
    </source>
</evidence>